<dbReference type="InterPro" id="IPR036874">
    <property type="entry name" value="Carbonic_anhydrase_sf"/>
</dbReference>
<dbReference type="EMBL" id="BSUK01000001">
    <property type="protein sequence ID" value="GMA22437.1"/>
    <property type="molecule type" value="Genomic_DNA"/>
</dbReference>
<dbReference type="RefSeq" id="WP_284291442.1">
    <property type="nucleotide sequence ID" value="NZ_BSUK01000001.1"/>
</dbReference>
<dbReference type="PANTHER" id="PTHR11002">
    <property type="entry name" value="CARBONIC ANHYDRASE"/>
    <property type="match status" value="1"/>
</dbReference>
<dbReference type="Pfam" id="PF00484">
    <property type="entry name" value="Pro_CA"/>
    <property type="match status" value="1"/>
</dbReference>
<name>A0ABQ6HVL4_9MICO</name>
<protein>
    <submittedName>
        <fullName evidence="3">Carbonic anhydrase</fullName>
    </submittedName>
</protein>
<dbReference type="Gene3D" id="3.40.1050.10">
    <property type="entry name" value="Carbonic anhydrase"/>
    <property type="match status" value="1"/>
</dbReference>
<evidence type="ECO:0000256" key="1">
    <source>
        <dbReference type="ARBA" id="ARBA00006217"/>
    </source>
</evidence>
<evidence type="ECO:0000313" key="3">
    <source>
        <dbReference type="EMBL" id="GMA22437.1"/>
    </source>
</evidence>
<gene>
    <name evidence="3" type="ORF">GCM10025864_01960</name>
</gene>
<dbReference type="CDD" id="cd03378">
    <property type="entry name" value="beta_CA_cladeC"/>
    <property type="match status" value="1"/>
</dbReference>
<dbReference type="SUPFAM" id="SSF53056">
    <property type="entry name" value="beta-carbonic anhydrase, cab"/>
    <property type="match status" value="1"/>
</dbReference>
<reference evidence="4" key="1">
    <citation type="journal article" date="2019" name="Int. J. Syst. Evol. Microbiol.">
        <title>The Global Catalogue of Microorganisms (GCM) 10K type strain sequencing project: providing services to taxonomists for standard genome sequencing and annotation.</title>
        <authorList>
            <consortium name="The Broad Institute Genomics Platform"/>
            <consortium name="The Broad Institute Genome Sequencing Center for Infectious Disease"/>
            <person name="Wu L."/>
            <person name="Ma J."/>
        </authorList>
    </citation>
    <scope>NUCLEOTIDE SEQUENCE [LARGE SCALE GENOMIC DNA]</scope>
    <source>
        <strain evidence="4">NBRC 106348</strain>
    </source>
</reference>
<organism evidence="3 4">
    <name type="scientific">Luteimicrobium album</name>
    <dbReference type="NCBI Taxonomy" id="1054550"/>
    <lineage>
        <taxon>Bacteria</taxon>
        <taxon>Bacillati</taxon>
        <taxon>Actinomycetota</taxon>
        <taxon>Actinomycetes</taxon>
        <taxon>Micrococcales</taxon>
        <taxon>Luteimicrobium</taxon>
    </lineage>
</organism>
<dbReference type="InterPro" id="IPR001765">
    <property type="entry name" value="Carbonic_anhydrase"/>
</dbReference>
<dbReference type="PANTHER" id="PTHR11002:SF79">
    <property type="entry name" value="CARBONIC ANHYDRASE 2"/>
    <property type="match status" value="1"/>
</dbReference>
<comment type="caution">
    <text evidence="3">The sequence shown here is derived from an EMBL/GenBank/DDBJ whole genome shotgun (WGS) entry which is preliminary data.</text>
</comment>
<evidence type="ECO:0000256" key="2">
    <source>
        <dbReference type="ARBA" id="ARBA00024993"/>
    </source>
</evidence>
<keyword evidence="4" id="KW-1185">Reference proteome</keyword>
<sequence length="213" mass="22484">MRSTPTESWSALRAGNARFVRDEMEHPSQDTTRRHETALSQHPFGVVFGCSDSRVASELIFDQGLGDLFVVRNAGHVVDPAVLGSIEFGVELLGANLVVVLGHSSCGAVAAAARTLRTGEEPPGFVRAVTDGVIPSIVGLTAQGPEAFAAMDEKVLLREHVRHTVTTLPAYSAALRAAVDEGRCAIVGVEYDLRDGAARLVALEGEVGETPVS</sequence>
<evidence type="ECO:0000313" key="4">
    <source>
        <dbReference type="Proteomes" id="UP001157091"/>
    </source>
</evidence>
<dbReference type="Proteomes" id="UP001157091">
    <property type="component" value="Unassembled WGS sequence"/>
</dbReference>
<comment type="function">
    <text evidence="2">Catalyzes the reversible hydration of carbon dioxide to form bicarbonate.</text>
</comment>
<dbReference type="SMART" id="SM00947">
    <property type="entry name" value="Pro_CA"/>
    <property type="match status" value="1"/>
</dbReference>
<accession>A0ABQ6HVL4</accession>
<proteinExistence type="inferred from homology"/>
<comment type="similarity">
    <text evidence="1">Belongs to the beta-class carbonic anhydrase family.</text>
</comment>